<dbReference type="GO" id="GO:0003700">
    <property type="term" value="F:DNA-binding transcription factor activity"/>
    <property type="evidence" value="ECO:0007669"/>
    <property type="project" value="TreeGrafter"/>
</dbReference>
<dbReference type="GO" id="GO:0005634">
    <property type="term" value="C:nucleus"/>
    <property type="evidence" value="ECO:0007669"/>
    <property type="project" value="TreeGrafter"/>
</dbReference>
<feature type="domain" description="NR LBD" evidence="4">
    <location>
        <begin position="85"/>
        <end position="188"/>
    </location>
</feature>
<dbReference type="InterPro" id="IPR035500">
    <property type="entry name" value="NHR-like_dom_sf"/>
</dbReference>
<protein>
    <submittedName>
        <fullName evidence="5">NR LBD domain-containing protein</fullName>
    </submittedName>
</protein>
<dbReference type="Proteomes" id="UP000005237">
    <property type="component" value="Unassembled WGS sequence"/>
</dbReference>
<keyword evidence="6" id="KW-1185">Reference proteome</keyword>
<name>A0A8R1IS33_CAEJA</name>
<reference evidence="5" key="2">
    <citation type="submission" date="2022-06" db="UniProtKB">
        <authorList>
            <consortium name="EnsemblMetazoa"/>
        </authorList>
    </citation>
    <scope>IDENTIFICATION</scope>
    <source>
        <strain evidence="5">DF5081</strain>
    </source>
</reference>
<reference evidence="6" key="1">
    <citation type="submission" date="2010-08" db="EMBL/GenBank/DDBJ databases">
        <authorList>
            <consortium name="Caenorhabditis japonica Sequencing Consortium"/>
            <person name="Wilson R.K."/>
        </authorList>
    </citation>
    <scope>NUCLEOTIDE SEQUENCE [LARGE SCALE GENOMIC DNA]</scope>
    <source>
        <strain evidence="6">DF5081</strain>
    </source>
</reference>
<evidence type="ECO:0000313" key="6">
    <source>
        <dbReference type="Proteomes" id="UP000005237"/>
    </source>
</evidence>
<dbReference type="InterPro" id="IPR000536">
    <property type="entry name" value="Nucl_hrmn_rcpt_lig-bd"/>
</dbReference>
<dbReference type="PANTHER" id="PTHR46011:SF3">
    <property type="entry name" value="NR LBD DOMAIN-CONTAINING PROTEIN-RELATED"/>
    <property type="match status" value="1"/>
</dbReference>
<evidence type="ECO:0000256" key="2">
    <source>
        <dbReference type="ARBA" id="ARBA00023163"/>
    </source>
</evidence>
<evidence type="ECO:0000313" key="5">
    <source>
        <dbReference type="EnsemblMetazoa" id="CJA40942a.1"/>
    </source>
</evidence>
<dbReference type="GO" id="GO:0006357">
    <property type="term" value="P:regulation of transcription by RNA polymerase II"/>
    <property type="evidence" value="ECO:0007669"/>
    <property type="project" value="TreeGrafter"/>
</dbReference>
<dbReference type="PANTHER" id="PTHR46011">
    <property type="entry name" value="NUCLEAR HORMONE RECEPTOR FAMILY MEMBER NHR-86-RELATED"/>
    <property type="match status" value="1"/>
</dbReference>
<keyword evidence="1" id="KW-0805">Transcription regulation</keyword>
<proteinExistence type="predicted"/>
<dbReference type="EnsemblMetazoa" id="CJA40942a.1">
    <property type="protein sequence ID" value="CJA40942a.1"/>
    <property type="gene ID" value="WBGene00216790"/>
</dbReference>
<evidence type="ECO:0000256" key="3">
    <source>
        <dbReference type="ARBA" id="ARBA00023170"/>
    </source>
</evidence>
<keyword evidence="3" id="KW-0675">Receptor</keyword>
<dbReference type="Pfam" id="PF00104">
    <property type="entry name" value="Hormone_recep"/>
    <property type="match status" value="1"/>
</dbReference>
<keyword evidence="2" id="KW-0804">Transcription</keyword>
<dbReference type="AlphaFoldDB" id="A0A8R1IS33"/>
<dbReference type="SUPFAM" id="SSF48508">
    <property type="entry name" value="Nuclear receptor ligand-binding domain"/>
    <property type="match status" value="1"/>
</dbReference>
<sequence>MNRSFVLSRQVTCAPSTSKFKPTLLRSLQQFYEKLIQSRRIAYWREDGFTPKLCNYQELRDEHTVDKKLIIENFLPFFQLHAPMIEEQQQMILDSNFMITFVLLERAFQSQHGKYFVMASGCMIDTNDLMKFYRNPEELDDDKAMDAKTLLGPYWRRNNQILGKHLKEVKLDVDEFLLIVALIYWDFGG</sequence>
<evidence type="ECO:0000256" key="1">
    <source>
        <dbReference type="ARBA" id="ARBA00023015"/>
    </source>
</evidence>
<evidence type="ECO:0000259" key="4">
    <source>
        <dbReference type="Pfam" id="PF00104"/>
    </source>
</evidence>
<organism evidence="5 6">
    <name type="scientific">Caenorhabditis japonica</name>
    <dbReference type="NCBI Taxonomy" id="281687"/>
    <lineage>
        <taxon>Eukaryota</taxon>
        <taxon>Metazoa</taxon>
        <taxon>Ecdysozoa</taxon>
        <taxon>Nematoda</taxon>
        <taxon>Chromadorea</taxon>
        <taxon>Rhabditida</taxon>
        <taxon>Rhabditina</taxon>
        <taxon>Rhabditomorpha</taxon>
        <taxon>Rhabditoidea</taxon>
        <taxon>Rhabditidae</taxon>
        <taxon>Peloderinae</taxon>
        <taxon>Caenorhabditis</taxon>
    </lineage>
</organism>
<accession>A0A8R1IS33</accession>